<dbReference type="SUPFAM" id="SSF48371">
    <property type="entry name" value="ARM repeat"/>
    <property type="match status" value="1"/>
</dbReference>
<gene>
    <name evidence="2" type="primary">MOT1_3</name>
    <name evidence="2" type="ORF">LTR16_007768</name>
</gene>
<evidence type="ECO:0000313" key="2">
    <source>
        <dbReference type="EMBL" id="KAK5279346.1"/>
    </source>
</evidence>
<feature type="non-terminal residue" evidence="2">
    <location>
        <position position="237"/>
    </location>
</feature>
<protein>
    <submittedName>
        <fullName evidence="2">TATA-binding protein-associated factor mot1</fullName>
    </submittedName>
</protein>
<dbReference type="InterPro" id="IPR016024">
    <property type="entry name" value="ARM-type_fold"/>
</dbReference>
<dbReference type="EMBL" id="JAVRRA010001718">
    <property type="protein sequence ID" value="KAK5279346.1"/>
    <property type="molecule type" value="Genomic_DNA"/>
</dbReference>
<organism evidence="2 3">
    <name type="scientific">Cryomyces antarcticus</name>
    <dbReference type="NCBI Taxonomy" id="329879"/>
    <lineage>
        <taxon>Eukaryota</taxon>
        <taxon>Fungi</taxon>
        <taxon>Dikarya</taxon>
        <taxon>Ascomycota</taxon>
        <taxon>Pezizomycotina</taxon>
        <taxon>Dothideomycetes</taxon>
        <taxon>Dothideomycetes incertae sedis</taxon>
        <taxon>Cryomyces</taxon>
    </lineage>
</organism>
<reference evidence="2 3" key="1">
    <citation type="submission" date="2023-08" db="EMBL/GenBank/DDBJ databases">
        <title>Black Yeasts Isolated from many extreme environments.</title>
        <authorList>
            <person name="Coleine C."/>
            <person name="Stajich J.E."/>
            <person name="Selbmann L."/>
        </authorList>
    </citation>
    <scope>NUCLEOTIDE SEQUENCE [LARGE SCALE GENOMIC DNA]</scope>
    <source>
        <strain evidence="2 3">CCFEE 536</strain>
    </source>
</reference>
<name>A0ABR0M3S3_9PEZI</name>
<feature type="non-terminal residue" evidence="2">
    <location>
        <position position="1"/>
    </location>
</feature>
<feature type="compositionally biased region" description="Basic residues" evidence="1">
    <location>
        <begin position="228"/>
        <end position="237"/>
    </location>
</feature>
<evidence type="ECO:0000313" key="3">
    <source>
        <dbReference type="Proteomes" id="UP001357485"/>
    </source>
</evidence>
<dbReference type="PANTHER" id="PTHR36498">
    <property type="entry name" value="TATA-BINDING PROTEIN-ASSOCIATED FACTOR 172"/>
    <property type="match status" value="1"/>
</dbReference>
<accession>A0ABR0M3S3</accession>
<dbReference type="InterPro" id="IPR044972">
    <property type="entry name" value="Mot1"/>
</dbReference>
<feature type="region of interest" description="Disordered" evidence="1">
    <location>
        <begin position="63"/>
        <end position="100"/>
    </location>
</feature>
<proteinExistence type="predicted"/>
<keyword evidence="3" id="KW-1185">Reference proteome</keyword>
<feature type="region of interest" description="Disordered" evidence="1">
    <location>
        <begin position="182"/>
        <end position="237"/>
    </location>
</feature>
<evidence type="ECO:0000256" key="1">
    <source>
        <dbReference type="SAM" id="MobiDB-lite"/>
    </source>
</evidence>
<sequence length="237" mass="25435">LLETGSTQLIRNTAAQQLADVQKSHPEELFNLLTRVVPYLRSKSWDTRIAAAKALGGIVENAEKFDPNADDPPIKPESASQSNGFTPVKKEEEGAPLPEGDDLMQLETLDVASILKYGKAMAGSAGKEYDTMLANMDPAARLAHQKKSLTARLGLGGEYIEEDLVTETDIAVQGTVASTPGLPRLDTSMSRTSSFATPGANTAMSPFDATAQTPTGQSQLSQRQLNQMKRKNKHGHG</sequence>
<dbReference type="Proteomes" id="UP001357485">
    <property type="component" value="Unassembled WGS sequence"/>
</dbReference>
<feature type="compositionally biased region" description="Polar residues" evidence="1">
    <location>
        <begin position="187"/>
        <end position="227"/>
    </location>
</feature>
<comment type="caution">
    <text evidence="2">The sequence shown here is derived from an EMBL/GenBank/DDBJ whole genome shotgun (WGS) entry which is preliminary data.</text>
</comment>
<dbReference type="PANTHER" id="PTHR36498:SF1">
    <property type="entry name" value="TATA-BINDING PROTEIN-ASSOCIATED FACTOR 172"/>
    <property type="match status" value="1"/>
</dbReference>